<keyword evidence="2" id="KW-0808">Transferase</keyword>
<dbReference type="SUPFAM" id="SSF53756">
    <property type="entry name" value="UDP-Glycosyltransferase/glycogen phosphorylase"/>
    <property type="match status" value="1"/>
</dbReference>
<dbReference type="PANTHER" id="PTHR12526">
    <property type="entry name" value="GLYCOSYLTRANSFERASE"/>
    <property type="match status" value="1"/>
</dbReference>
<evidence type="ECO:0000259" key="1">
    <source>
        <dbReference type="Pfam" id="PF00534"/>
    </source>
</evidence>
<evidence type="ECO:0000313" key="2">
    <source>
        <dbReference type="EMBL" id="KKQ71245.1"/>
    </source>
</evidence>
<dbReference type="Gene3D" id="3.40.50.2000">
    <property type="entry name" value="Glycogen Phosphorylase B"/>
    <property type="match status" value="2"/>
</dbReference>
<evidence type="ECO:0000313" key="3">
    <source>
        <dbReference type="Proteomes" id="UP000034022"/>
    </source>
</evidence>
<reference evidence="2 3" key="1">
    <citation type="journal article" date="2015" name="Nature">
        <title>rRNA introns, odd ribosomes, and small enigmatic genomes across a large radiation of phyla.</title>
        <authorList>
            <person name="Brown C.T."/>
            <person name="Hug L.A."/>
            <person name="Thomas B.C."/>
            <person name="Sharon I."/>
            <person name="Castelle C.J."/>
            <person name="Singh A."/>
            <person name="Wilkins M.J."/>
            <person name="Williams K.H."/>
            <person name="Banfield J.F."/>
        </authorList>
    </citation>
    <scope>NUCLEOTIDE SEQUENCE [LARGE SCALE GENOMIC DNA]</scope>
</reference>
<name>A0A0G0K711_9BACT</name>
<dbReference type="AlphaFoldDB" id="A0A0G0K711"/>
<gene>
    <name evidence="2" type="ORF">US91_C0001G0172</name>
</gene>
<feature type="domain" description="Glycosyl transferase family 1" evidence="1">
    <location>
        <begin position="202"/>
        <end position="354"/>
    </location>
</feature>
<accession>A0A0G0K711</accession>
<proteinExistence type="predicted"/>
<protein>
    <submittedName>
        <fullName evidence="2">Glycosyltransferase</fullName>
    </submittedName>
</protein>
<dbReference type="GO" id="GO:0016757">
    <property type="term" value="F:glycosyltransferase activity"/>
    <property type="evidence" value="ECO:0007669"/>
    <property type="project" value="InterPro"/>
</dbReference>
<dbReference type="PANTHER" id="PTHR12526:SF630">
    <property type="entry name" value="GLYCOSYLTRANSFERASE"/>
    <property type="match status" value="1"/>
</dbReference>
<sequence>MKLLICTQKVDKNDDLLGFFHAWIAEFAQNCEGVTVVCLFRGEVDLPENVRVLSLGKESGDFRFSIFDFRFILKFKYLINFFKYIWQERKNYDTVFVHMNSIYVLLGGLFWKAWGKKIGLWYAHGHAPWQLLVAEKMVDVVFTSTASGCRLKSGKIRIVGQGIDVGNFRFPISDFRFREIQKSKIENPKSPVWTSGPLRDRKSKISLITVGRISPVKNLETLINAVELLVKKGIDVKLDIVGAIGLVEQKAYYDFLSKMINEKGLAKNIQFVGSVPNKDIVEYLQAADIFVSASQTGSLDKTFLEAMACGLPVIGCNVALDAVLGEYKDRLFYSAGDYLALSDKIENVLGLSEAEYAKMAEDLRGVVVREHGLGEFVKKILKISNTQ</sequence>
<organism evidence="2 3">
    <name type="scientific">Candidatus Falkowbacteria bacterium GW2011_GWE1_38_31</name>
    <dbReference type="NCBI Taxonomy" id="1618638"/>
    <lineage>
        <taxon>Bacteria</taxon>
        <taxon>Candidatus Falkowiibacteriota</taxon>
    </lineage>
</organism>
<dbReference type="EMBL" id="LBUU01000001">
    <property type="protein sequence ID" value="KKQ71245.1"/>
    <property type="molecule type" value="Genomic_DNA"/>
</dbReference>
<dbReference type="CDD" id="cd03801">
    <property type="entry name" value="GT4_PimA-like"/>
    <property type="match status" value="1"/>
</dbReference>
<dbReference type="Pfam" id="PF00534">
    <property type="entry name" value="Glycos_transf_1"/>
    <property type="match status" value="1"/>
</dbReference>
<comment type="caution">
    <text evidence="2">The sequence shown here is derived from an EMBL/GenBank/DDBJ whole genome shotgun (WGS) entry which is preliminary data.</text>
</comment>
<dbReference type="Proteomes" id="UP000034022">
    <property type="component" value="Unassembled WGS sequence"/>
</dbReference>
<dbReference type="InterPro" id="IPR001296">
    <property type="entry name" value="Glyco_trans_1"/>
</dbReference>